<dbReference type="GO" id="GO:0008168">
    <property type="term" value="F:methyltransferase activity"/>
    <property type="evidence" value="ECO:0007669"/>
    <property type="project" value="UniProtKB-KW"/>
</dbReference>
<proteinExistence type="predicted"/>
<evidence type="ECO:0000313" key="6">
    <source>
        <dbReference type="Proteomes" id="UP000183090"/>
    </source>
</evidence>
<organism evidence="4 6">
    <name type="scientific">Salinicoccus halodurans</name>
    <dbReference type="NCBI Taxonomy" id="407035"/>
    <lineage>
        <taxon>Bacteria</taxon>
        <taxon>Bacillati</taxon>
        <taxon>Bacillota</taxon>
        <taxon>Bacilli</taxon>
        <taxon>Bacillales</taxon>
        <taxon>Staphylococcaceae</taxon>
        <taxon>Salinicoccus</taxon>
    </lineage>
</organism>
<dbReference type="InterPro" id="IPR029063">
    <property type="entry name" value="SAM-dependent_MTases_sf"/>
</dbReference>
<dbReference type="KEGG" id="shv:AAT16_12830"/>
<reference evidence="4 6" key="3">
    <citation type="submission" date="2016-10" db="EMBL/GenBank/DDBJ databases">
        <authorList>
            <person name="Varghese N."/>
            <person name="Submissions S."/>
        </authorList>
    </citation>
    <scope>NUCLEOTIDE SEQUENCE [LARGE SCALE GENOMIC DNA]</scope>
    <source>
        <strain evidence="4 6">CGMCC 1.6501</strain>
    </source>
</reference>
<dbReference type="InterPro" id="IPR041698">
    <property type="entry name" value="Methyltransf_25"/>
</dbReference>
<keyword evidence="1" id="KW-0808">Transferase</keyword>
<name>A0A0F7HN64_9STAP</name>
<dbReference type="AlphaFoldDB" id="A0A0F7HN64"/>
<dbReference type="CDD" id="cd02440">
    <property type="entry name" value="AdoMet_MTases"/>
    <property type="match status" value="1"/>
</dbReference>
<dbReference type="EMBL" id="CP011366">
    <property type="protein sequence ID" value="AKG74991.1"/>
    <property type="molecule type" value="Genomic_DNA"/>
</dbReference>
<dbReference type="OrthoDB" id="9804312at2"/>
<dbReference type="Pfam" id="PF13649">
    <property type="entry name" value="Methyltransf_25"/>
    <property type="match status" value="1"/>
</dbReference>
<evidence type="ECO:0000256" key="1">
    <source>
        <dbReference type="ARBA" id="ARBA00022679"/>
    </source>
</evidence>
<reference evidence="5" key="2">
    <citation type="submission" date="2015-04" db="EMBL/GenBank/DDBJ databases">
        <title>Complete genome sequence of Salinicoccus halodurans strain H3B36, isolated from the Qaidam basin of China.</title>
        <authorList>
            <person name="Ma Y."/>
            <person name="Jiang K."/>
            <person name="Xue Y."/>
        </authorList>
    </citation>
    <scope>NUCLEOTIDE SEQUENCE [LARGE SCALE GENOMIC DNA]</scope>
    <source>
        <strain evidence="5">H3B36</strain>
    </source>
</reference>
<accession>A0A0F7HN64</accession>
<dbReference type="PANTHER" id="PTHR43861">
    <property type="entry name" value="TRANS-ACONITATE 2-METHYLTRANSFERASE-RELATED"/>
    <property type="match status" value="1"/>
</dbReference>
<feature type="domain" description="Methyltransferase" evidence="2">
    <location>
        <begin position="38"/>
        <end position="128"/>
    </location>
</feature>
<evidence type="ECO:0000313" key="5">
    <source>
        <dbReference type="Proteomes" id="UP000034029"/>
    </source>
</evidence>
<sequence>MNRWDEKFRTDEYVYGVEPNEWVRTVLRREKGRNIALLAEGEGRNAVYLARLGNRVTTYDFSKEGIEKTKRLAASEDVTVDTNLQDITVEGALPRVTYDISVNIFGHVPPEGKSQMFSNLIGCVKPGGLVVFELYSKEQLEYGTGGPPDMDMLYSIDEIEGYLESSFVEIIHLEKVTADRHEGRMHNGRSSVIQGKLRRLA</sequence>
<dbReference type="RefSeq" id="WP_046791168.1">
    <property type="nucleotide sequence ID" value="NZ_CP011366.1"/>
</dbReference>
<keyword evidence="4" id="KW-0489">Methyltransferase</keyword>
<gene>
    <name evidence="3" type="ORF">AAT16_12830</name>
    <name evidence="4" type="ORF">SAMN05216235_1064</name>
</gene>
<dbReference type="GO" id="GO:0032259">
    <property type="term" value="P:methylation"/>
    <property type="evidence" value="ECO:0007669"/>
    <property type="project" value="UniProtKB-KW"/>
</dbReference>
<reference evidence="3 5" key="1">
    <citation type="journal article" date="2015" name="Int. J. Syst. Evol. Microbiol.">
        <title>Complete genome sequence of Salinicoccus halodurans H3B36, isolated from the Qaidam Basin in China.</title>
        <authorList>
            <person name="Jiang K."/>
            <person name="Xue Y."/>
            <person name="Ma Y."/>
        </authorList>
    </citation>
    <scope>NUCLEOTIDE SEQUENCE [LARGE SCALE GENOMIC DNA]</scope>
    <source>
        <strain evidence="3 5">H3B36</strain>
    </source>
</reference>
<dbReference type="SUPFAM" id="SSF53335">
    <property type="entry name" value="S-adenosyl-L-methionine-dependent methyltransferases"/>
    <property type="match status" value="1"/>
</dbReference>
<evidence type="ECO:0000313" key="4">
    <source>
        <dbReference type="EMBL" id="SFK67290.1"/>
    </source>
</evidence>
<dbReference type="Gene3D" id="3.40.50.150">
    <property type="entry name" value="Vaccinia Virus protein VP39"/>
    <property type="match status" value="1"/>
</dbReference>
<dbReference type="Proteomes" id="UP000034029">
    <property type="component" value="Chromosome"/>
</dbReference>
<dbReference type="EMBL" id="FOTB01000002">
    <property type="protein sequence ID" value="SFK67290.1"/>
    <property type="molecule type" value="Genomic_DNA"/>
</dbReference>
<dbReference type="PANTHER" id="PTHR43861:SF3">
    <property type="entry name" value="PUTATIVE (AFU_ORTHOLOGUE AFUA_2G14390)-RELATED"/>
    <property type="match status" value="1"/>
</dbReference>
<protein>
    <submittedName>
        <fullName evidence="4">Methyltransferase domain-containing protein</fullName>
    </submittedName>
</protein>
<evidence type="ECO:0000259" key="2">
    <source>
        <dbReference type="Pfam" id="PF13649"/>
    </source>
</evidence>
<keyword evidence="5" id="KW-1185">Reference proteome</keyword>
<evidence type="ECO:0000313" key="3">
    <source>
        <dbReference type="EMBL" id="AKG74991.1"/>
    </source>
</evidence>
<dbReference type="Proteomes" id="UP000183090">
    <property type="component" value="Unassembled WGS sequence"/>
</dbReference>